<feature type="compositionally biased region" description="Basic residues" evidence="4">
    <location>
        <begin position="237"/>
        <end position="248"/>
    </location>
</feature>
<evidence type="ECO:0000313" key="5">
    <source>
        <dbReference type="EMBL" id="GLB34562.1"/>
    </source>
</evidence>
<evidence type="ECO:0000256" key="4">
    <source>
        <dbReference type="SAM" id="MobiDB-lite"/>
    </source>
</evidence>
<dbReference type="AlphaFoldDB" id="A0A9P3PFQ2"/>
<keyword evidence="2" id="KW-0539">Nucleus</keyword>
<feature type="compositionally biased region" description="Low complexity" evidence="4">
    <location>
        <begin position="38"/>
        <end position="53"/>
    </location>
</feature>
<comment type="caution">
    <text evidence="5">The sequence shown here is derived from an EMBL/GenBank/DDBJ whole genome shotgun (WGS) entry which is preliminary data.</text>
</comment>
<dbReference type="GO" id="GO:0006355">
    <property type="term" value="P:regulation of DNA-templated transcription"/>
    <property type="evidence" value="ECO:0007669"/>
    <property type="project" value="InterPro"/>
</dbReference>
<organism evidence="5 6">
    <name type="scientific">Lyophyllum shimeji</name>
    <name type="common">Hon-shimeji</name>
    <name type="synonym">Tricholoma shimeji</name>
    <dbReference type="NCBI Taxonomy" id="47721"/>
    <lineage>
        <taxon>Eukaryota</taxon>
        <taxon>Fungi</taxon>
        <taxon>Dikarya</taxon>
        <taxon>Basidiomycota</taxon>
        <taxon>Agaricomycotina</taxon>
        <taxon>Agaricomycetes</taxon>
        <taxon>Agaricomycetidae</taxon>
        <taxon>Agaricales</taxon>
        <taxon>Tricholomatineae</taxon>
        <taxon>Lyophyllaceae</taxon>
        <taxon>Lyophyllum</taxon>
    </lineage>
</organism>
<keyword evidence="3" id="KW-0175">Coiled coil</keyword>
<evidence type="ECO:0000256" key="3">
    <source>
        <dbReference type="SAM" id="Coils"/>
    </source>
</evidence>
<evidence type="ECO:0000313" key="6">
    <source>
        <dbReference type="Proteomes" id="UP001063166"/>
    </source>
</evidence>
<protein>
    <submittedName>
        <fullName evidence="5">Zinc finger-containing protein</fullName>
    </submittedName>
</protein>
<feature type="compositionally biased region" description="Polar residues" evidence="4">
    <location>
        <begin position="209"/>
        <end position="218"/>
    </location>
</feature>
<dbReference type="PANTHER" id="PTHR31058">
    <property type="entry name" value="ZINC FINGER C4H2 DOMAIN-CONTAINING PROTEIN"/>
    <property type="match status" value="1"/>
</dbReference>
<name>A0A9P3PFQ2_LYOSH</name>
<dbReference type="EMBL" id="BRPK01000002">
    <property type="protein sequence ID" value="GLB34562.1"/>
    <property type="molecule type" value="Genomic_DNA"/>
</dbReference>
<evidence type="ECO:0000256" key="1">
    <source>
        <dbReference type="ARBA" id="ARBA00004123"/>
    </source>
</evidence>
<dbReference type="InterPro" id="IPR018482">
    <property type="entry name" value="Znf-C4H2"/>
</dbReference>
<reference evidence="5" key="1">
    <citation type="submission" date="2022-07" db="EMBL/GenBank/DDBJ databases">
        <title>The genome of Lyophyllum shimeji provides insight into the initial evolution of ectomycorrhizal fungal genome.</title>
        <authorList>
            <person name="Kobayashi Y."/>
            <person name="Shibata T."/>
            <person name="Hirakawa H."/>
            <person name="Shigenobu S."/>
            <person name="Nishiyama T."/>
            <person name="Yamada A."/>
            <person name="Hasebe M."/>
            <person name="Kawaguchi M."/>
        </authorList>
    </citation>
    <scope>NUCLEOTIDE SEQUENCE</scope>
    <source>
        <strain evidence="5">AT787</strain>
    </source>
</reference>
<dbReference type="Pfam" id="PF10146">
    <property type="entry name" value="zf-C4H2"/>
    <property type="match status" value="1"/>
</dbReference>
<proteinExistence type="predicted"/>
<feature type="region of interest" description="Disordered" evidence="4">
    <location>
        <begin position="206"/>
        <end position="264"/>
    </location>
</feature>
<keyword evidence="6" id="KW-1185">Reference proteome</keyword>
<gene>
    <name evidence="5" type="ORF">LshimejAT787_0201270</name>
</gene>
<dbReference type="Proteomes" id="UP001063166">
    <property type="component" value="Unassembled WGS sequence"/>
</dbReference>
<sequence length="264" mass="28981">MSQQLQYHHHQPQYVHYTGPPGAHIQPQVVNGNAGVAPHSTTHQHQQHQQPSQAVPTTSTSTPLVATGDWTKDLVHLAKTAELKKHALTLQLHTAHILSAHASLQEKSKAIQDIREQRNKLESERTKLLNALREINEDRDKADLMEATIERECHEIRTKMNHLTEGEYAVAKADVDRLRQELGQPPLPSLQSTLDEKSNQYLNERRLSGNDSQNSASAGSKRGSGDLGSPDAPSTGKRPRGRPKGSKNRAKEGTSAAGPSTGVM</sequence>
<dbReference type="OrthoDB" id="20865at2759"/>
<dbReference type="PROSITE" id="PS00354">
    <property type="entry name" value="HMGI_Y"/>
    <property type="match status" value="1"/>
</dbReference>
<dbReference type="GO" id="GO:0005634">
    <property type="term" value="C:nucleus"/>
    <property type="evidence" value="ECO:0007669"/>
    <property type="project" value="UniProtKB-SubCell"/>
</dbReference>
<accession>A0A9P3PFQ2</accession>
<dbReference type="PANTHER" id="PTHR31058:SF2">
    <property type="entry name" value="ZINC FINGER C4H2 DOMAIN-CONTAINING PROTEIN"/>
    <property type="match status" value="1"/>
</dbReference>
<evidence type="ECO:0000256" key="2">
    <source>
        <dbReference type="ARBA" id="ARBA00023242"/>
    </source>
</evidence>
<feature type="region of interest" description="Disordered" evidence="4">
    <location>
        <begin position="19"/>
        <end position="62"/>
    </location>
</feature>
<dbReference type="InterPro" id="IPR000637">
    <property type="entry name" value="HMGI/Y_DNA-bd_CS"/>
</dbReference>
<feature type="coiled-coil region" evidence="3">
    <location>
        <begin position="104"/>
        <end position="141"/>
    </location>
</feature>
<comment type="subcellular location">
    <subcellularLocation>
        <location evidence="1">Nucleus</location>
    </subcellularLocation>
</comment>